<feature type="binding site" evidence="10">
    <location>
        <position position="94"/>
    </location>
    <ligand>
        <name>Zn(2+)</name>
        <dbReference type="ChEBI" id="CHEBI:29105"/>
        <label>1</label>
    </ligand>
</feature>
<evidence type="ECO:0000259" key="12">
    <source>
        <dbReference type="SMART" id="SM00235"/>
    </source>
</evidence>
<dbReference type="InterPro" id="IPR033739">
    <property type="entry name" value="M10A_MMP"/>
</dbReference>
<dbReference type="GO" id="GO:0008270">
    <property type="term" value="F:zinc ion binding"/>
    <property type="evidence" value="ECO:0007669"/>
    <property type="project" value="InterPro"/>
</dbReference>
<dbReference type="STRING" id="34508.A0A4U5MCT4"/>
<reference evidence="13 14" key="2">
    <citation type="journal article" date="2019" name="G3 (Bethesda)">
        <title>Hybrid Assembly of the Genome of the Entomopathogenic Nematode Steinernema carpocapsae Identifies the X-Chromosome.</title>
        <authorList>
            <person name="Serra L."/>
            <person name="Macchietto M."/>
            <person name="Macias-Munoz A."/>
            <person name="McGill C.J."/>
            <person name="Rodriguez I.M."/>
            <person name="Rodriguez B."/>
            <person name="Murad R."/>
            <person name="Mortazavi A."/>
        </authorList>
    </citation>
    <scope>NUCLEOTIDE SEQUENCE [LARGE SCALE GENOMIC DNA]</scope>
    <source>
        <strain evidence="13 14">ALL</strain>
    </source>
</reference>
<evidence type="ECO:0000256" key="6">
    <source>
        <dbReference type="ARBA" id="ARBA00022833"/>
    </source>
</evidence>
<keyword evidence="10" id="KW-0106">Calcium</keyword>
<evidence type="ECO:0000256" key="10">
    <source>
        <dbReference type="PIRSR" id="PIRSR621190-2"/>
    </source>
</evidence>
<evidence type="ECO:0000256" key="2">
    <source>
        <dbReference type="ARBA" id="ARBA00022670"/>
    </source>
</evidence>
<dbReference type="EMBL" id="AZBU02000008">
    <property type="protein sequence ID" value="TKR66937.1"/>
    <property type="molecule type" value="Genomic_DNA"/>
</dbReference>
<dbReference type="Gene3D" id="3.40.390.10">
    <property type="entry name" value="Collagenase (Catalytic Domain)"/>
    <property type="match status" value="1"/>
</dbReference>
<evidence type="ECO:0000313" key="14">
    <source>
        <dbReference type="Proteomes" id="UP000298663"/>
    </source>
</evidence>
<dbReference type="Pfam" id="PF00413">
    <property type="entry name" value="Peptidase_M10"/>
    <property type="match status" value="1"/>
</dbReference>
<dbReference type="GO" id="GO:0006508">
    <property type="term" value="P:proteolysis"/>
    <property type="evidence" value="ECO:0007669"/>
    <property type="project" value="UniProtKB-KW"/>
</dbReference>
<keyword evidence="5" id="KW-0378">Hydrolase</keyword>
<dbReference type="PANTHER" id="PTHR10201">
    <property type="entry name" value="MATRIX METALLOPROTEINASE"/>
    <property type="match status" value="1"/>
</dbReference>
<organism evidence="13 14">
    <name type="scientific">Steinernema carpocapsae</name>
    <name type="common">Entomopathogenic nematode</name>
    <dbReference type="NCBI Taxonomy" id="34508"/>
    <lineage>
        <taxon>Eukaryota</taxon>
        <taxon>Metazoa</taxon>
        <taxon>Ecdysozoa</taxon>
        <taxon>Nematoda</taxon>
        <taxon>Chromadorea</taxon>
        <taxon>Rhabditida</taxon>
        <taxon>Tylenchina</taxon>
        <taxon>Panagrolaimomorpha</taxon>
        <taxon>Strongyloidoidea</taxon>
        <taxon>Steinernematidae</taxon>
        <taxon>Steinernema</taxon>
    </lineage>
</organism>
<feature type="binding site" evidence="9">
    <location>
        <position position="133"/>
    </location>
    <ligand>
        <name>Zn(2+)</name>
        <dbReference type="ChEBI" id="CHEBI:29105"/>
        <label>2</label>
        <note>catalytic</note>
    </ligand>
</feature>
<dbReference type="InterPro" id="IPR018487">
    <property type="entry name" value="Hemopexin-like_repeat"/>
</dbReference>
<dbReference type="OrthoDB" id="406838at2759"/>
<dbReference type="SMART" id="SM00120">
    <property type="entry name" value="HX"/>
    <property type="match status" value="2"/>
</dbReference>
<dbReference type="InterPro" id="IPR021190">
    <property type="entry name" value="Pept_M10A"/>
</dbReference>
<keyword evidence="2" id="KW-0645">Protease</keyword>
<feature type="binding site" evidence="10">
    <location>
        <position position="92"/>
    </location>
    <ligand>
        <name>Ca(2+)</name>
        <dbReference type="ChEBI" id="CHEBI:29108"/>
        <label>2</label>
    </ligand>
</feature>
<evidence type="ECO:0000256" key="3">
    <source>
        <dbReference type="ARBA" id="ARBA00022723"/>
    </source>
</evidence>
<feature type="repeat" description="Hemopexin" evidence="11">
    <location>
        <begin position="258"/>
        <end position="300"/>
    </location>
</feature>
<feature type="binding site" evidence="10">
    <location>
        <position position="53"/>
    </location>
    <ligand>
        <name>Ca(2+)</name>
        <dbReference type="ChEBI" id="CHEBI:29108"/>
        <label>2</label>
    </ligand>
</feature>
<dbReference type="CDD" id="cd04278">
    <property type="entry name" value="ZnMc_MMP"/>
    <property type="match status" value="1"/>
</dbReference>
<evidence type="ECO:0000256" key="5">
    <source>
        <dbReference type="ARBA" id="ARBA00022801"/>
    </source>
</evidence>
<keyword evidence="4" id="KW-0732">Signal</keyword>
<name>A0A4U5MCT4_STECR</name>
<feature type="binding site" evidence="10">
    <location>
        <position position="79"/>
    </location>
    <ligand>
        <name>Zn(2+)</name>
        <dbReference type="ChEBI" id="CHEBI:29105"/>
        <label>1</label>
    </ligand>
</feature>
<comment type="cofactor">
    <cofactor evidence="10">
        <name>Ca(2+)</name>
        <dbReference type="ChEBI" id="CHEBI:29108"/>
    </cofactor>
    <text evidence="10">Can bind about 5 Ca(2+) ions per subunit.</text>
</comment>
<feature type="binding site" evidence="10">
    <location>
        <position position="141"/>
    </location>
    <ligand>
        <name>Zn(2+)</name>
        <dbReference type="ChEBI" id="CHEBI:29105"/>
        <label>2</label>
        <note>catalytic</note>
    </ligand>
</feature>
<comment type="caution">
    <text evidence="13">The sequence shown here is derived from an EMBL/GenBank/DDBJ whole genome shotgun (WGS) entry which is preliminary data.</text>
</comment>
<dbReference type="InterPro" id="IPR001818">
    <property type="entry name" value="Pept_M10_metallopeptidase"/>
</dbReference>
<dbReference type="GO" id="GO:0004222">
    <property type="term" value="F:metalloendopeptidase activity"/>
    <property type="evidence" value="ECO:0007669"/>
    <property type="project" value="InterPro"/>
</dbReference>
<feature type="binding site" evidence="10">
    <location>
        <position position="71"/>
    </location>
    <ligand>
        <name>Ca(2+)</name>
        <dbReference type="ChEBI" id="CHEBI:29108"/>
        <label>3</label>
    </ligand>
</feature>
<accession>A0A4U5MCT4</accession>
<dbReference type="PROSITE" id="PS51642">
    <property type="entry name" value="HEMOPEXIN_2"/>
    <property type="match status" value="2"/>
</dbReference>
<dbReference type="SUPFAM" id="SSF50923">
    <property type="entry name" value="Hemopexin-like domain"/>
    <property type="match status" value="1"/>
</dbReference>
<keyword evidence="14" id="KW-1185">Reference proteome</keyword>
<dbReference type="Pfam" id="PF00045">
    <property type="entry name" value="Hemopexin"/>
    <property type="match status" value="1"/>
</dbReference>
<feature type="active site" evidence="8">
    <location>
        <position position="124"/>
    </location>
</feature>
<evidence type="ECO:0000256" key="9">
    <source>
        <dbReference type="PIRSR" id="PIRSR001191-2"/>
    </source>
</evidence>
<evidence type="ECO:0000313" key="13">
    <source>
        <dbReference type="EMBL" id="TKR66937.1"/>
    </source>
</evidence>
<dbReference type="GO" id="GO:0031012">
    <property type="term" value="C:extracellular matrix"/>
    <property type="evidence" value="ECO:0007669"/>
    <property type="project" value="InterPro"/>
</dbReference>
<dbReference type="Gene3D" id="2.110.10.10">
    <property type="entry name" value="Hemopexin-like domain"/>
    <property type="match status" value="1"/>
</dbReference>
<reference evidence="13 14" key="1">
    <citation type="journal article" date="2015" name="Genome Biol.">
        <title>Comparative genomics of Steinernema reveals deeply conserved gene regulatory networks.</title>
        <authorList>
            <person name="Dillman A.R."/>
            <person name="Macchietto M."/>
            <person name="Porter C.F."/>
            <person name="Rogers A."/>
            <person name="Williams B."/>
            <person name="Antoshechkin I."/>
            <person name="Lee M.M."/>
            <person name="Goodwin Z."/>
            <person name="Lu X."/>
            <person name="Lewis E.E."/>
            <person name="Goodrich-Blair H."/>
            <person name="Stock S.P."/>
            <person name="Adams B.J."/>
            <person name="Sternberg P.W."/>
            <person name="Mortazavi A."/>
        </authorList>
    </citation>
    <scope>NUCLEOTIDE SEQUENCE [LARGE SCALE GENOMIC DNA]</scope>
    <source>
        <strain evidence="13 14">ALL</strain>
    </source>
</reference>
<feature type="binding site" evidence="10">
    <location>
        <position position="262"/>
    </location>
    <ligand>
        <name>Ca(2+)</name>
        <dbReference type="ChEBI" id="CHEBI:29108"/>
        <label>4</label>
    </ligand>
</feature>
<feature type="binding site" evidence="9">
    <location>
        <position position="127"/>
    </location>
    <ligand>
        <name>Zn(2+)</name>
        <dbReference type="ChEBI" id="CHEBI:29105"/>
        <label>2</label>
        <note>catalytic</note>
    </ligand>
</feature>
<dbReference type="InterPro" id="IPR036375">
    <property type="entry name" value="Hemopexin-like_dom_sf"/>
</dbReference>
<dbReference type="SMART" id="SM00235">
    <property type="entry name" value="ZnMc"/>
    <property type="match status" value="1"/>
</dbReference>
<feature type="binding site" evidence="10">
    <location>
        <position position="65"/>
    </location>
    <ligand>
        <name>Zn(2+)</name>
        <dbReference type="ChEBI" id="CHEBI:29105"/>
        <label>1</label>
    </ligand>
</feature>
<evidence type="ECO:0000256" key="4">
    <source>
        <dbReference type="ARBA" id="ARBA00022729"/>
    </source>
</evidence>
<dbReference type="InterPro" id="IPR024079">
    <property type="entry name" value="MetalloPept_cat_dom_sf"/>
</dbReference>
<feature type="binding site" evidence="10">
    <location>
        <position position="63"/>
    </location>
    <ligand>
        <name>Zn(2+)</name>
        <dbReference type="ChEBI" id="CHEBI:29105"/>
        <label>1</label>
    </ligand>
</feature>
<dbReference type="GO" id="GO:0030198">
    <property type="term" value="P:extracellular matrix organization"/>
    <property type="evidence" value="ECO:0007669"/>
    <property type="project" value="TreeGrafter"/>
</dbReference>
<evidence type="ECO:0000256" key="1">
    <source>
        <dbReference type="ARBA" id="ARBA00010370"/>
    </source>
</evidence>
<protein>
    <recommendedName>
        <fullName evidence="12">Peptidase metallopeptidase domain-containing protein</fullName>
    </recommendedName>
</protein>
<feature type="binding site" evidence="9">
    <location>
        <position position="123"/>
    </location>
    <ligand>
        <name>Zn(2+)</name>
        <dbReference type="ChEBI" id="CHEBI:29105"/>
        <label>2</label>
        <note>catalytic</note>
    </ligand>
</feature>
<dbReference type="PRINTS" id="PR00138">
    <property type="entry name" value="MATRIXIN"/>
</dbReference>
<dbReference type="GO" id="GO:0030574">
    <property type="term" value="P:collagen catabolic process"/>
    <property type="evidence" value="ECO:0007669"/>
    <property type="project" value="TreeGrafter"/>
</dbReference>
<proteinExistence type="inferred from homology"/>
<feature type="repeat" description="Hemopexin" evidence="11">
    <location>
        <begin position="210"/>
        <end position="257"/>
    </location>
</feature>
<dbReference type="InterPro" id="IPR006026">
    <property type="entry name" value="Peptidase_Metallo"/>
</dbReference>
<dbReference type="SUPFAM" id="SSF55486">
    <property type="entry name" value="Metalloproteases ('zincins'), catalytic domain"/>
    <property type="match status" value="1"/>
</dbReference>
<comment type="similarity">
    <text evidence="1">Belongs to the peptidase M10A family.</text>
</comment>
<feature type="domain" description="Peptidase metallopeptidase" evidence="12">
    <location>
        <begin position="5"/>
        <end position="168"/>
    </location>
</feature>
<comment type="cofactor">
    <cofactor evidence="10">
        <name>Zn(2+)</name>
        <dbReference type="ChEBI" id="CHEBI:29105"/>
    </cofactor>
    <text evidence="10">Binds 2 Zn(2+) ions per subunit.</text>
</comment>
<sequence>MGKCRQMLLKNVPRSTPDRELVRREVYEAFRAWQNVSTLTFFEMKSVTGRDVDIAISFERGHHGDNYIFKGPKDPVLAHAFPYYAYGGISGDVHFNGDKTFHVGVAPERRKFEEVNFRSIAMHEFGHSLGLEHSPDKDSIMFAYYKNDREDPKLSSMDIYTIQTIYGPNTNKPRVDEPVPSPVTTTSTTTVAPRIVNEVADEGNYEMVVPDPCSAKVGAAAMIRSELFMFQDAWFWRFHSGNLNGRPTRISSFYEDLPYPVDAVVEVNDRVYFFVDKQAHIYQERRKVKVKPLTAFGLPPLWTTSASPTNGNLETRSTTTFGLKTSTGNWTQLQ</sequence>
<dbReference type="PIRSF" id="PIRSF001191">
    <property type="entry name" value="Peptidase_M10A_matrix"/>
    <property type="match status" value="1"/>
</dbReference>
<gene>
    <name evidence="13" type="ORF">L596_023159</name>
</gene>
<dbReference type="PANTHER" id="PTHR10201:SF291">
    <property type="entry name" value="MATRIX METALLOPROTEINASE 1, ISOFORM C-RELATED"/>
    <property type="match status" value="1"/>
</dbReference>
<dbReference type="GO" id="GO:0005615">
    <property type="term" value="C:extracellular space"/>
    <property type="evidence" value="ECO:0007669"/>
    <property type="project" value="TreeGrafter"/>
</dbReference>
<keyword evidence="3 9" id="KW-0479">Metal-binding</keyword>
<evidence type="ECO:0000256" key="11">
    <source>
        <dbReference type="PROSITE-ProRule" id="PRU01011"/>
    </source>
</evidence>
<evidence type="ECO:0000256" key="8">
    <source>
        <dbReference type="PIRSR" id="PIRSR001191-1"/>
    </source>
</evidence>
<dbReference type="Proteomes" id="UP000298663">
    <property type="component" value="Unassembled WGS sequence"/>
</dbReference>
<keyword evidence="7" id="KW-0482">Metalloprotease</keyword>
<evidence type="ECO:0000256" key="7">
    <source>
        <dbReference type="ARBA" id="ARBA00023049"/>
    </source>
</evidence>
<keyword evidence="6 9" id="KW-0862">Zinc</keyword>
<dbReference type="AlphaFoldDB" id="A0A4U5MCT4"/>